<dbReference type="SUPFAM" id="SSF51735">
    <property type="entry name" value="NAD(P)-binding Rossmann-fold domains"/>
    <property type="match status" value="1"/>
</dbReference>
<dbReference type="PRINTS" id="PR00081">
    <property type="entry name" value="GDHRDH"/>
</dbReference>
<dbReference type="EMBL" id="JACHBF010000003">
    <property type="protein sequence ID" value="MBB6491107.1"/>
    <property type="molecule type" value="Genomic_DNA"/>
</dbReference>
<dbReference type="RefSeq" id="WP_015342268.1">
    <property type="nucleotide sequence ID" value="NZ_JAADZA010000092.1"/>
</dbReference>
<evidence type="ECO:0000313" key="4">
    <source>
        <dbReference type="EMBL" id="NEV15383.1"/>
    </source>
</evidence>
<dbReference type="InterPro" id="IPR020904">
    <property type="entry name" value="Sc_DH/Rdtase_CS"/>
</dbReference>
<dbReference type="Proteomes" id="UP000471190">
    <property type="component" value="Unassembled WGS sequence"/>
</dbReference>
<dbReference type="AlphaFoldDB" id="A0A6P1CI09"/>
<dbReference type="Pfam" id="PF00106">
    <property type="entry name" value="adh_short"/>
    <property type="match status" value="1"/>
</dbReference>
<name>A0A6P1CI09_RHITR</name>
<dbReference type="InterPro" id="IPR002347">
    <property type="entry name" value="SDR_fam"/>
</dbReference>
<organism evidence="4 5">
    <name type="scientific">Rhizobium tropici</name>
    <dbReference type="NCBI Taxonomy" id="398"/>
    <lineage>
        <taxon>Bacteria</taxon>
        <taxon>Pseudomonadati</taxon>
        <taxon>Pseudomonadota</taxon>
        <taxon>Alphaproteobacteria</taxon>
        <taxon>Hyphomicrobiales</taxon>
        <taxon>Rhizobiaceae</taxon>
        <taxon>Rhizobium/Agrobacterium group</taxon>
        <taxon>Rhizobium</taxon>
    </lineage>
</organism>
<comment type="similarity">
    <text evidence="1">Belongs to the short-chain dehydrogenases/reductases (SDR) family.</text>
</comment>
<dbReference type="Pfam" id="PF13561">
    <property type="entry name" value="adh_short_C2"/>
    <property type="match status" value="1"/>
</dbReference>
<dbReference type="PANTHER" id="PTHR43477:SF1">
    <property type="entry name" value="DIHYDROANTICAPSIN 7-DEHYDROGENASE"/>
    <property type="match status" value="1"/>
</dbReference>
<evidence type="ECO:0000313" key="3">
    <source>
        <dbReference type="EMBL" id="MBB6491107.1"/>
    </source>
</evidence>
<evidence type="ECO:0000313" key="6">
    <source>
        <dbReference type="Proteomes" id="UP000526625"/>
    </source>
</evidence>
<dbReference type="Gene3D" id="3.40.50.720">
    <property type="entry name" value="NAD(P)-binding Rossmann-like Domain"/>
    <property type="match status" value="1"/>
</dbReference>
<reference evidence="3 6" key="2">
    <citation type="submission" date="2020-08" db="EMBL/GenBank/DDBJ databases">
        <title>Genomic Encyclopedia of Type Strains, Phase IV (KMG-V): Genome sequencing to study the core and pangenomes of soil and plant-associated prokaryotes.</title>
        <authorList>
            <person name="Whitman W."/>
        </authorList>
    </citation>
    <scope>NUCLEOTIDE SEQUENCE [LARGE SCALE GENOMIC DNA]</scope>
    <source>
        <strain evidence="3 6">SEMIA 4059</strain>
    </source>
</reference>
<accession>A0A6P1CI09</accession>
<evidence type="ECO:0000256" key="1">
    <source>
        <dbReference type="ARBA" id="ARBA00006484"/>
    </source>
</evidence>
<dbReference type="GO" id="GO:0016491">
    <property type="term" value="F:oxidoreductase activity"/>
    <property type="evidence" value="ECO:0007669"/>
    <property type="project" value="UniProtKB-KW"/>
</dbReference>
<dbReference type="InterPro" id="IPR036291">
    <property type="entry name" value="NAD(P)-bd_dom_sf"/>
</dbReference>
<comment type="caution">
    <text evidence="4">The sequence shown here is derived from an EMBL/GenBank/DDBJ whole genome shotgun (WGS) entry which is preliminary data.</text>
</comment>
<keyword evidence="2" id="KW-0560">Oxidoreductase</keyword>
<protein>
    <submittedName>
        <fullName evidence="3">NAD(P)-dependent dehydrogenase (Short-subunit alcohol dehydrogenase family)</fullName>
    </submittedName>
    <submittedName>
        <fullName evidence="4">SDR family oxidoreductase</fullName>
    </submittedName>
</protein>
<sequence length="255" mass="27614">MNRSIVVTGAASGIGKATAELLESRGDRVVRVDIRNADINADLATIEGRAEAVALLKESLKDGVDGIVTWAGLGGPVGATLLVNFFGTIDLVEGIHPLLLMSTAPRVVVTSSRMSLEKPNEEIVALLLKRNLTEIVRRYPSSEDPTEFYCATKVAINRWMRHLAVSPDWGGRGIKVNAIAPGLTETPMTRSTLDNDVQRQYLLAMHPQAENVLSQPIELAEIARFLVGPESSMLIGQCIYADRGTEAILRGVNPF</sequence>
<keyword evidence="6" id="KW-1185">Reference proteome</keyword>
<proteinExistence type="inferred from homology"/>
<evidence type="ECO:0000313" key="5">
    <source>
        <dbReference type="Proteomes" id="UP000471190"/>
    </source>
</evidence>
<dbReference type="PROSITE" id="PS00061">
    <property type="entry name" value="ADH_SHORT"/>
    <property type="match status" value="1"/>
</dbReference>
<dbReference type="PANTHER" id="PTHR43477">
    <property type="entry name" value="DIHYDROANTICAPSIN 7-DEHYDROGENASE"/>
    <property type="match status" value="1"/>
</dbReference>
<reference evidence="4 5" key="1">
    <citation type="submission" date="2020-02" db="EMBL/GenBank/DDBJ databases">
        <title>Draft genome sequence of Rhizobium tropici.</title>
        <authorList>
            <person name="Khayi S."/>
            <person name="Jemo M."/>
        </authorList>
    </citation>
    <scope>NUCLEOTIDE SEQUENCE [LARGE SCALE GENOMIC DNA]</scope>
    <source>
        <strain evidence="4 5">A12</strain>
    </source>
</reference>
<dbReference type="Proteomes" id="UP000526625">
    <property type="component" value="Unassembled WGS sequence"/>
</dbReference>
<dbReference type="EMBL" id="JAADZA010000092">
    <property type="protein sequence ID" value="NEV15383.1"/>
    <property type="molecule type" value="Genomic_DNA"/>
</dbReference>
<evidence type="ECO:0000256" key="2">
    <source>
        <dbReference type="ARBA" id="ARBA00023002"/>
    </source>
</evidence>
<gene>
    <name evidence="3" type="ORF">GGD45_001504</name>
    <name evidence="4" type="ORF">GXW80_31085</name>
</gene>
<dbReference type="InterPro" id="IPR051122">
    <property type="entry name" value="SDR_DHRS6-like"/>
</dbReference>